<dbReference type="PANTHER" id="PTHR36438:SF1">
    <property type="entry name" value="IRON-SULFUR CLUSTER REPAIR PROTEIN YTFE"/>
    <property type="match status" value="1"/>
</dbReference>
<keyword evidence="3" id="KW-0479">Metal-binding</keyword>
<evidence type="ECO:0000256" key="3">
    <source>
        <dbReference type="ARBA" id="ARBA00022723"/>
    </source>
</evidence>
<keyword evidence="2" id="KW-0963">Cytoplasm</keyword>
<evidence type="ECO:0000256" key="4">
    <source>
        <dbReference type="ARBA" id="ARBA00023004"/>
    </source>
</evidence>
<proteinExistence type="predicted"/>
<dbReference type="PANTHER" id="PTHR36438">
    <property type="entry name" value="IRON-SULFUR CLUSTER REPAIR PROTEIN YTFE"/>
    <property type="match status" value="1"/>
</dbReference>
<keyword evidence="4" id="KW-0408">Iron</keyword>
<dbReference type="GO" id="GO:0046872">
    <property type="term" value="F:metal ion binding"/>
    <property type="evidence" value="ECO:0007669"/>
    <property type="project" value="UniProtKB-KW"/>
</dbReference>
<protein>
    <submittedName>
        <fullName evidence="6">Regulator of cell morphogenesis and NO signaling</fullName>
    </submittedName>
</protein>
<accession>A0A521E145</accession>
<dbReference type="InterPro" id="IPR019903">
    <property type="entry name" value="RIC_family"/>
</dbReference>
<reference evidence="6 7" key="1">
    <citation type="submission" date="2017-05" db="EMBL/GenBank/DDBJ databases">
        <authorList>
            <person name="Varghese N."/>
            <person name="Submissions S."/>
        </authorList>
    </citation>
    <scope>NUCLEOTIDE SEQUENCE [LARGE SCALE GENOMIC DNA]</scope>
    <source>
        <strain evidence="6 7">DSM 27040</strain>
    </source>
</reference>
<evidence type="ECO:0000256" key="2">
    <source>
        <dbReference type="ARBA" id="ARBA00022490"/>
    </source>
</evidence>
<organism evidence="6 7">
    <name type="scientific">Saccharicrinis carchari</name>
    <dbReference type="NCBI Taxonomy" id="1168039"/>
    <lineage>
        <taxon>Bacteria</taxon>
        <taxon>Pseudomonadati</taxon>
        <taxon>Bacteroidota</taxon>
        <taxon>Bacteroidia</taxon>
        <taxon>Marinilabiliales</taxon>
        <taxon>Marinilabiliaceae</taxon>
        <taxon>Saccharicrinis</taxon>
    </lineage>
</organism>
<dbReference type="Proteomes" id="UP000319040">
    <property type="component" value="Unassembled WGS sequence"/>
</dbReference>
<dbReference type="AlphaFoldDB" id="A0A521E145"/>
<name>A0A521E145_SACCC</name>
<evidence type="ECO:0000313" key="7">
    <source>
        <dbReference type="Proteomes" id="UP000319040"/>
    </source>
</evidence>
<evidence type="ECO:0000313" key="6">
    <source>
        <dbReference type="EMBL" id="SMO76840.1"/>
    </source>
</evidence>
<dbReference type="InterPro" id="IPR012312">
    <property type="entry name" value="Hemerythrin-like"/>
</dbReference>
<sequence length="250" mass="29521">MNKNLPFTSQTKMADVIHMDYRLIPIIGRFGIDYGFSNKTVFEVCKQHDINVWFFLAIINSYHNHKYFPEKQLQNFNVQLIIHYLSRTHAYYLNSKVPDIEGCIEEMKKQSTDANFQNVNLLSNFFEQYKVELKKHLDKEDYVVFPYVISLEQALESKQIDAELIQRVKEQPIEEYERSHENMEVKLSDLKNLIIRHLPPVLCKDSCQKLLTELFRLEADLENHSRIEDNVLIPKVKLLEQKILDASGTK</sequence>
<evidence type="ECO:0000259" key="5">
    <source>
        <dbReference type="Pfam" id="PF01814"/>
    </source>
</evidence>
<gene>
    <name evidence="6" type="ORF">SAMN06265379_10749</name>
</gene>
<dbReference type="OrthoDB" id="937463at2"/>
<dbReference type="Pfam" id="PF01814">
    <property type="entry name" value="Hemerythrin"/>
    <property type="match status" value="1"/>
</dbReference>
<dbReference type="RefSeq" id="WP_142533939.1">
    <property type="nucleotide sequence ID" value="NZ_FXTB01000007.1"/>
</dbReference>
<dbReference type="GO" id="GO:0005737">
    <property type="term" value="C:cytoplasm"/>
    <property type="evidence" value="ECO:0007669"/>
    <property type="project" value="UniProtKB-SubCell"/>
</dbReference>
<comment type="subcellular location">
    <subcellularLocation>
        <location evidence="1">Cytoplasm</location>
    </subcellularLocation>
</comment>
<dbReference type="Gene3D" id="1.20.120.520">
    <property type="entry name" value="nmb1532 protein domain like"/>
    <property type="match status" value="1"/>
</dbReference>
<feature type="domain" description="Hemerythrin-like" evidence="5">
    <location>
        <begin position="103"/>
        <end position="236"/>
    </location>
</feature>
<keyword evidence="7" id="KW-1185">Reference proteome</keyword>
<dbReference type="EMBL" id="FXTB01000007">
    <property type="protein sequence ID" value="SMO76840.1"/>
    <property type="molecule type" value="Genomic_DNA"/>
</dbReference>
<evidence type="ECO:0000256" key="1">
    <source>
        <dbReference type="ARBA" id="ARBA00004496"/>
    </source>
</evidence>